<proteinExistence type="predicted"/>
<keyword evidence="2" id="KW-1185">Reference proteome</keyword>
<dbReference type="EMBL" id="OCMT01000003">
    <property type="protein sequence ID" value="SOD18330.1"/>
    <property type="molecule type" value="Genomic_DNA"/>
</dbReference>
<dbReference type="RefSeq" id="WP_097132769.1">
    <property type="nucleotide sequence ID" value="NZ_OCMT01000003.1"/>
</dbReference>
<evidence type="ECO:0000313" key="1">
    <source>
        <dbReference type="EMBL" id="SOD18330.1"/>
    </source>
</evidence>
<gene>
    <name evidence="1" type="ORF">SAMN06297358_2945</name>
</gene>
<reference evidence="2" key="1">
    <citation type="submission" date="2017-09" db="EMBL/GenBank/DDBJ databases">
        <authorList>
            <person name="Varghese N."/>
            <person name="Submissions S."/>
        </authorList>
    </citation>
    <scope>NUCLEOTIDE SEQUENCE [LARGE SCALE GENOMIC DNA]</scope>
    <source>
        <strain evidence="2">CGMCC 1.12803</strain>
    </source>
</reference>
<dbReference type="AlphaFoldDB" id="A0A286A8U1"/>
<sequence>MKYVSLIIFIFIIGCNPIPKKDAHPEVPLLTELLKDNSKFRKVLDTEDLSELIFLNDDRILIKPNNSNLPFKIIEANKNVIFQDVYDWNLPFYVDKLGNLYFNRKKFFYPDYKKQEHFKTVVFADSLSKKSEQLKDLNDSLRLKSIEKYERELLRPYGLKPCEYTIVNTASCNVFTIRNGALLVRQTELFKIEIQKPKFEIPKFDDDILTGWNNGRLPNPVYLAYYKLNNQKFKCNDMTMPKTVTLRNKTYLYAASLGLYEVLF</sequence>
<name>A0A286A8U1_9SPHI</name>
<evidence type="ECO:0000313" key="2">
    <source>
        <dbReference type="Proteomes" id="UP000219281"/>
    </source>
</evidence>
<dbReference type="Proteomes" id="UP000219281">
    <property type="component" value="Unassembled WGS sequence"/>
</dbReference>
<dbReference type="PROSITE" id="PS51257">
    <property type="entry name" value="PROKAR_LIPOPROTEIN"/>
    <property type="match status" value="1"/>
</dbReference>
<dbReference type="OrthoDB" id="699694at2"/>
<organism evidence="1 2">
    <name type="scientific">Pedobacter xixiisoli</name>
    <dbReference type="NCBI Taxonomy" id="1476464"/>
    <lineage>
        <taxon>Bacteria</taxon>
        <taxon>Pseudomonadati</taxon>
        <taxon>Bacteroidota</taxon>
        <taxon>Sphingobacteriia</taxon>
        <taxon>Sphingobacteriales</taxon>
        <taxon>Sphingobacteriaceae</taxon>
        <taxon>Pedobacter</taxon>
    </lineage>
</organism>
<accession>A0A286A8U1</accession>
<protein>
    <submittedName>
        <fullName evidence="1">Uncharacterized protein</fullName>
    </submittedName>
</protein>